<sequence length="112" mass="12060">MVTLQGRCSPCGLDWSNHYDQLLSLTATQETAGTSGLQGQGGPSNERLLRRQLLRRHGEQPGPHLAAGHGPARPATWRWRSPTCCTAAAHPGDERGPVPPCHAIPVRDATRP</sequence>
<evidence type="ECO:0000256" key="1">
    <source>
        <dbReference type="SAM" id="MobiDB-lite"/>
    </source>
</evidence>
<evidence type="ECO:0000313" key="3">
    <source>
        <dbReference type="Proteomes" id="UP000823388"/>
    </source>
</evidence>
<keyword evidence="3" id="KW-1185">Reference proteome</keyword>
<reference evidence="2" key="1">
    <citation type="submission" date="2020-05" db="EMBL/GenBank/DDBJ databases">
        <title>WGS assembly of Panicum virgatum.</title>
        <authorList>
            <person name="Lovell J.T."/>
            <person name="Jenkins J."/>
            <person name="Shu S."/>
            <person name="Juenger T.E."/>
            <person name="Schmutz J."/>
        </authorList>
    </citation>
    <scope>NUCLEOTIDE SEQUENCE</scope>
    <source>
        <strain evidence="2">AP13</strain>
    </source>
</reference>
<comment type="caution">
    <text evidence="2">The sequence shown here is derived from an EMBL/GenBank/DDBJ whole genome shotgun (WGS) entry which is preliminary data.</text>
</comment>
<dbReference type="AlphaFoldDB" id="A0A8T0W301"/>
<organism evidence="2 3">
    <name type="scientific">Panicum virgatum</name>
    <name type="common">Blackwell switchgrass</name>
    <dbReference type="NCBI Taxonomy" id="38727"/>
    <lineage>
        <taxon>Eukaryota</taxon>
        <taxon>Viridiplantae</taxon>
        <taxon>Streptophyta</taxon>
        <taxon>Embryophyta</taxon>
        <taxon>Tracheophyta</taxon>
        <taxon>Spermatophyta</taxon>
        <taxon>Magnoliopsida</taxon>
        <taxon>Liliopsida</taxon>
        <taxon>Poales</taxon>
        <taxon>Poaceae</taxon>
        <taxon>PACMAD clade</taxon>
        <taxon>Panicoideae</taxon>
        <taxon>Panicodae</taxon>
        <taxon>Paniceae</taxon>
        <taxon>Panicinae</taxon>
        <taxon>Panicum</taxon>
        <taxon>Panicum sect. Hiantes</taxon>
    </lineage>
</organism>
<proteinExistence type="predicted"/>
<name>A0A8T0W301_PANVG</name>
<feature type="region of interest" description="Disordered" evidence="1">
    <location>
        <begin position="86"/>
        <end position="112"/>
    </location>
</feature>
<dbReference type="Proteomes" id="UP000823388">
    <property type="component" value="Chromosome 2K"/>
</dbReference>
<evidence type="ECO:0000313" key="2">
    <source>
        <dbReference type="EMBL" id="KAG2640336.1"/>
    </source>
</evidence>
<accession>A0A8T0W301</accession>
<protein>
    <submittedName>
        <fullName evidence="2">Uncharacterized protein</fullName>
    </submittedName>
</protein>
<gene>
    <name evidence="2" type="ORF">PVAP13_2KG086396</name>
</gene>
<dbReference type="EMBL" id="CM029039">
    <property type="protein sequence ID" value="KAG2640336.1"/>
    <property type="molecule type" value="Genomic_DNA"/>
</dbReference>